<feature type="region of interest" description="Disordered" evidence="3">
    <location>
        <begin position="636"/>
        <end position="675"/>
    </location>
</feature>
<dbReference type="GO" id="GO:0005634">
    <property type="term" value="C:nucleus"/>
    <property type="evidence" value="ECO:0007669"/>
    <property type="project" value="TreeGrafter"/>
</dbReference>
<feature type="region of interest" description="Disordered" evidence="3">
    <location>
        <begin position="1"/>
        <end position="24"/>
    </location>
</feature>
<sequence length="1156" mass="131334">MRTWSSLPAGLRHSSLAVTPGGNSRTHYRSVIASASFQSNDSFCTPQRSSGYGPIRRRPIRCRQALNQRLGSFQLRRNFSNTPAARITLEEDDEDDPTPPPLVNRHPNRLDGKDNLRKILSSRTEKPRKRTVFTTQDRVEIIMIGHKLRFMTPVSQLGQEFVDLKYHNLNTILLKCENHFRSWKRKYVEAFHAIVIEPFNATFALLQTELQENHYGNRLIEHEYCKIRFKRYPTLRKRVEKSARNIANLQVAVSQGIRKTLEGVVNDSEVYTQDLVNLVERDYLQPRESARANLDVLLEYSEMLQVEYRQLQKKGFAVRDGAIKIQGALIDLAHTSISGGPKYMAMAHSLKANTVATAQIAHYYRGYWYRSRESQDPLKAAGNHVPNKVIQYNTQRSPWEVSTALLLDRPPNLKGVIEKEQTLPARRLWENYRKWRQGPQTTRCLPENRYLRQLDAMAPFDILHFMQREIFNETYYLIGSLQGTYGPMWDGLSPSKAAQSADRIFDWATKYRQSQRDFMTELSLYRNINWIRLQTEEKLEDLGLPSMQKQDFFNLPQPLSQDESLFESYVDSLASISINSWWISIILNTNQESLLSSTVSVKSFWNRIGKLIRHREKIMNSPGIQNLGSEIAIRKPLRRRRRRGQPSKVLQKNKDTKPDIRNNSSNQAQEPSESGQIPFAAVMSKLMAPFWTTTKPHSEQKAASKISFDANTPDNKQNAISEKRISDKKPTDHVMKPWSAKSASSEPSGKHRSTTDDPFATQKPLQASAGTSSKNGRREAMGADLKATVNKLRVLAELDATQESSPTTPAAGVAGKTSGRKTLRAYRRRVIKRSYCTDSRFTDANARDCSHDPLENQPAATNVPSIRTTTKDTTWSTEDGLIPSHIPSSVLNGKANSEATPSFWTHSDQRAPSGQKVLVHYCRTLESTEEISKLFIGSKVIGFDMEWKAQAFATDTIQNNLSLIQIANEDRIALFQIALFKPARGLEDFVAPTLRRILESTDITKVGVAIKADSTRLRKFLGVEARSIFELSHLFKLVKYGQANPKLVNKRSVNLSEQMEEHFGLPLEKSEDVRCGDWTRSLNYRQVQYAATDPYACLCLFNAMEQKREAMLPVPPRPAHAELNQPIIIPSGDVVRSGDKESAATDPIEVDVAERS</sequence>
<feature type="compositionally biased region" description="Polar residues" evidence="3">
    <location>
        <begin position="709"/>
        <end position="720"/>
    </location>
</feature>
<gene>
    <name evidence="5" type="ORF">N7476_000920</name>
</gene>
<evidence type="ECO:0000313" key="5">
    <source>
        <dbReference type="EMBL" id="KAJ5331137.1"/>
    </source>
</evidence>
<reference evidence="5" key="1">
    <citation type="submission" date="2022-12" db="EMBL/GenBank/DDBJ databases">
        <authorList>
            <person name="Petersen C."/>
        </authorList>
    </citation>
    <scope>NUCLEOTIDE SEQUENCE</scope>
    <source>
        <strain evidence="5">IBT 21472</strain>
    </source>
</reference>
<dbReference type="EMBL" id="JAPZBO010000001">
    <property type="protein sequence ID" value="KAJ5331137.1"/>
    <property type="molecule type" value="Genomic_DNA"/>
</dbReference>
<dbReference type="Gene3D" id="3.30.420.10">
    <property type="entry name" value="Ribonuclease H-like superfamily/Ribonuclease H"/>
    <property type="match status" value="1"/>
</dbReference>
<evidence type="ECO:0000313" key="6">
    <source>
        <dbReference type="Proteomes" id="UP001147746"/>
    </source>
</evidence>
<feature type="region of interest" description="Disordered" evidence="3">
    <location>
        <begin position="1134"/>
        <end position="1156"/>
    </location>
</feature>
<reference evidence="5" key="2">
    <citation type="journal article" date="2023" name="IMA Fungus">
        <title>Comparative genomic study of the Penicillium genus elucidates a diverse pangenome and 15 lateral gene transfer events.</title>
        <authorList>
            <person name="Petersen C."/>
            <person name="Sorensen T."/>
            <person name="Nielsen M.R."/>
            <person name="Sondergaard T.E."/>
            <person name="Sorensen J.L."/>
            <person name="Fitzpatrick D.A."/>
            <person name="Frisvad J.C."/>
            <person name="Nielsen K.L."/>
        </authorList>
    </citation>
    <scope>NUCLEOTIDE SEQUENCE</scope>
    <source>
        <strain evidence="5">IBT 21472</strain>
    </source>
</reference>
<dbReference type="Pfam" id="PF01612">
    <property type="entry name" value="DNA_pol_A_exo1"/>
    <property type="match status" value="1"/>
</dbReference>
<feature type="compositionally biased region" description="Polar residues" evidence="3">
    <location>
        <begin position="763"/>
        <end position="774"/>
    </location>
</feature>
<dbReference type="GO" id="GO:0008408">
    <property type="term" value="F:3'-5' exonuclease activity"/>
    <property type="evidence" value="ECO:0007669"/>
    <property type="project" value="InterPro"/>
</dbReference>
<evidence type="ECO:0000256" key="3">
    <source>
        <dbReference type="SAM" id="MobiDB-lite"/>
    </source>
</evidence>
<evidence type="ECO:0000256" key="2">
    <source>
        <dbReference type="ARBA" id="ARBA00022801"/>
    </source>
</evidence>
<keyword evidence="6" id="KW-1185">Reference proteome</keyword>
<feature type="compositionally biased region" description="Basic and acidic residues" evidence="3">
    <location>
        <begin position="721"/>
        <end position="735"/>
    </location>
</feature>
<evidence type="ECO:0000259" key="4">
    <source>
        <dbReference type="SMART" id="SM00474"/>
    </source>
</evidence>
<dbReference type="PANTHER" id="PTHR13620:SF104">
    <property type="entry name" value="EXONUCLEASE 3'-5' DOMAIN-CONTAINING PROTEIN 2"/>
    <property type="match status" value="1"/>
</dbReference>
<name>A0A9W9QCJ8_9EURO</name>
<feature type="compositionally biased region" description="Polar residues" evidence="3">
    <location>
        <begin position="661"/>
        <end position="675"/>
    </location>
</feature>
<dbReference type="InterPro" id="IPR051132">
    <property type="entry name" value="3-5_Exonuclease_domain"/>
</dbReference>
<accession>A0A9W9QCJ8</accession>
<feature type="region of interest" description="Disordered" evidence="3">
    <location>
        <begin position="694"/>
        <end position="778"/>
    </location>
</feature>
<comment type="caution">
    <text evidence="5">The sequence shown here is derived from an EMBL/GenBank/DDBJ whole genome shotgun (WGS) entry which is preliminary data.</text>
</comment>
<dbReference type="InterPro" id="IPR036397">
    <property type="entry name" value="RNaseH_sf"/>
</dbReference>
<dbReference type="InterPro" id="IPR002562">
    <property type="entry name" value="3'-5'_exonuclease_dom"/>
</dbReference>
<dbReference type="GO" id="GO:0005737">
    <property type="term" value="C:cytoplasm"/>
    <property type="evidence" value="ECO:0007669"/>
    <property type="project" value="TreeGrafter"/>
</dbReference>
<proteinExistence type="predicted"/>
<evidence type="ECO:0000256" key="1">
    <source>
        <dbReference type="ARBA" id="ARBA00022722"/>
    </source>
</evidence>
<organism evidence="5 6">
    <name type="scientific">Penicillium atrosanguineum</name>
    <dbReference type="NCBI Taxonomy" id="1132637"/>
    <lineage>
        <taxon>Eukaryota</taxon>
        <taxon>Fungi</taxon>
        <taxon>Dikarya</taxon>
        <taxon>Ascomycota</taxon>
        <taxon>Pezizomycotina</taxon>
        <taxon>Eurotiomycetes</taxon>
        <taxon>Eurotiomycetidae</taxon>
        <taxon>Eurotiales</taxon>
        <taxon>Aspergillaceae</taxon>
        <taxon>Penicillium</taxon>
    </lineage>
</organism>
<feature type="domain" description="3'-5' exonuclease" evidence="4">
    <location>
        <begin position="919"/>
        <end position="1109"/>
    </location>
</feature>
<keyword evidence="2" id="KW-0378">Hydrolase</keyword>
<dbReference type="GO" id="GO:0006139">
    <property type="term" value="P:nucleobase-containing compound metabolic process"/>
    <property type="evidence" value="ECO:0007669"/>
    <property type="project" value="InterPro"/>
</dbReference>
<dbReference type="SUPFAM" id="SSF53098">
    <property type="entry name" value="Ribonuclease H-like"/>
    <property type="match status" value="1"/>
</dbReference>
<keyword evidence="1" id="KW-0540">Nuclease</keyword>
<dbReference type="GO" id="GO:0003676">
    <property type="term" value="F:nucleic acid binding"/>
    <property type="evidence" value="ECO:0007669"/>
    <property type="project" value="InterPro"/>
</dbReference>
<dbReference type="FunFam" id="3.30.420.10:FF:000100">
    <property type="entry name" value="3'-5' exonuclease/helicase (Wrn), putative"/>
    <property type="match status" value="1"/>
</dbReference>
<dbReference type="InterPro" id="IPR012337">
    <property type="entry name" value="RNaseH-like_sf"/>
</dbReference>
<feature type="compositionally biased region" description="Basic residues" evidence="3">
    <location>
        <begin position="636"/>
        <end position="645"/>
    </location>
</feature>
<feature type="region of interest" description="Disordered" evidence="3">
    <location>
        <begin position="87"/>
        <end position="113"/>
    </location>
</feature>
<dbReference type="OrthoDB" id="1920326at2759"/>
<dbReference type="SMART" id="SM00474">
    <property type="entry name" value="35EXOc"/>
    <property type="match status" value="1"/>
</dbReference>
<dbReference type="CDD" id="cd06141">
    <property type="entry name" value="WRN_exo"/>
    <property type="match status" value="1"/>
</dbReference>
<dbReference type="Proteomes" id="UP001147746">
    <property type="component" value="Unassembled WGS sequence"/>
</dbReference>
<dbReference type="AlphaFoldDB" id="A0A9W9QCJ8"/>
<dbReference type="PANTHER" id="PTHR13620">
    <property type="entry name" value="3-5 EXONUCLEASE"/>
    <property type="match status" value="1"/>
</dbReference>
<protein>
    <recommendedName>
        <fullName evidence="4">3'-5' exonuclease domain-containing protein</fullName>
    </recommendedName>
</protein>